<comment type="cofactor">
    <cofactor evidence="6">
        <name>[4Fe-4S] cluster</name>
        <dbReference type="ChEBI" id="CHEBI:49883"/>
    </cofactor>
    <text evidence="6">Binds 1 [4Fe-4S] cluster. The cluster is coordinated with 3 cysteines and an exchangeable S-adenosyl-L-methionine.</text>
</comment>
<dbReference type="PROSITE" id="PS51918">
    <property type="entry name" value="RADICAL_SAM"/>
    <property type="match status" value="1"/>
</dbReference>
<dbReference type="InterPro" id="IPR007197">
    <property type="entry name" value="rSAM"/>
</dbReference>
<evidence type="ECO:0000256" key="6">
    <source>
        <dbReference type="PIRSR" id="PIRSR004869-50"/>
    </source>
</evidence>
<dbReference type="GO" id="GO:0051539">
    <property type="term" value="F:4 iron, 4 sulfur cluster binding"/>
    <property type="evidence" value="ECO:0007669"/>
    <property type="project" value="UniProtKB-KW"/>
</dbReference>
<dbReference type="PANTHER" id="PTHR30352:SF5">
    <property type="entry name" value="PYRUVATE FORMATE-LYASE 1-ACTIVATING ENZYME"/>
    <property type="match status" value="1"/>
</dbReference>
<organism evidence="8 9">
    <name type="scientific">candidate division NPL-UPA2 bacterium Unc8</name>
    <dbReference type="NCBI Taxonomy" id="1980939"/>
    <lineage>
        <taxon>Bacteria</taxon>
    </lineage>
</organism>
<keyword evidence="5 6" id="KW-0411">Iron-sulfur</keyword>
<sequence>MKLLKNNFRIGGNVLGRKEAFLYQTLGDNMVKCRLCAHRCRIKPGATGICRVRENKEGALYTLVYGKAIARNVDPMEKKPLFHFLPGTLSYSLATVGCNFRCRFCQNWEISQGVKDNIPGETILPEKIVEEAIFYKCQSISYTYTEPTVFFEYAYETAEIAREKGLRNVFVTNGYQTPETVAMMKGVIDAANIDLKSFSDDFYSRVCQAHLEPVLETIRNMHNAGITIEVTTLVVPGENDSPDELKGIAEFLVSISADIPWHLSAFSPCHQMQDARSTPAEVIHRAIEVGKKTGLNYVYSGNLPQNSCEDSVCPYCGKTIIARSWFGVRKIDLKEKSYCYCGKKLPFELS</sequence>
<dbReference type="SFLD" id="SFLDS00029">
    <property type="entry name" value="Radical_SAM"/>
    <property type="match status" value="1"/>
</dbReference>
<evidence type="ECO:0000256" key="4">
    <source>
        <dbReference type="ARBA" id="ARBA00023004"/>
    </source>
</evidence>
<dbReference type="CDD" id="cd01335">
    <property type="entry name" value="Radical_SAM"/>
    <property type="match status" value="1"/>
</dbReference>
<dbReference type="InterPro" id="IPR013785">
    <property type="entry name" value="Aldolase_TIM"/>
</dbReference>
<keyword evidence="1" id="KW-0004">4Fe-4S</keyword>
<dbReference type="EMBL" id="NDHY01000002">
    <property type="protein sequence ID" value="RII00778.1"/>
    <property type="molecule type" value="Genomic_DNA"/>
</dbReference>
<feature type="binding site" evidence="6">
    <location>
        <position position="105"/>
    </location>
    <ligand>
        <name>[4Fe-4S] cluster</name>
        <dbReference type="ChEBI" id="CHEBI:49883"/>
        <note>4Fe-4S-S-AdoMet</note>
    </ligand>
</feature>
<dbReference type="Proteomes" id="UP000266287">
    <property type="component" value="Unassembled WGS sequence"/>
</dbReference>
<feature type="binding site" evidence="6">
    <location>
        <position position="102"/>
    </location>
    <ligand>
        <name>[4Fe-4S] cluster</name>
        <dbReference type="ChEBI" id="CHEBI:49883"/>
        <note>4Fe-4S-S-AdoMet</note>
    </ligand>
</feature>
<dbReference type="InterPro" id="IPR006638">
    <property type="entry name" value="Elp3/MiaA/NifB-like_rSAM"/>
</dbReference>
<dbReference type="PANTHER" id="PTHR30352">
    <property type="entry name" value="PYRUVATE FORMATE-LYASE-ACTIVATING ENZYME"/>
    <property type="match status" value="1"/>
</dbReference>
<dbReference type="GO" id="GO:0003824">
    <property type="term" value="F:catalytic activity"/>
    <property type="evidence" value="ECO:0007669"/>
    <property type="project" value="InterPro"/>
</dbReference>
<protein>
    <submittedName>
        <fullName evidence="8">AmmeMemoRadiSam system radical SAM enzyme</fullName>
    </submittedName>
</protein>
<accession>A0A399FWH8</accession>
<dbReference type="Pfam" id="PF04055">
    <property type="entry name" value="Radical_SAM"/>
    <property type="match status" value="1"/>
</dbReference>
<keyword evidence="4 6" id="KW-0408">Iron</keyword>
<evidence type="ECO:0000259" key="7">
    <source>
        <dbReference type="PROSITE" id="PS51918"/>
    </source>
</evidence>
<proteinExistence type="predicted"/>
<feature type="domain" description="Radical SAM core" evidence="7">
    <location>
        <begin position="83"/>
        <end position="296"/>
    </location>
</feature>
<dbReference type="SMART" id="SM00729">
    <property type="entry name" value="Elp3"/>
    <property type="match status" value="1"/>
</dbReference>
<feature type="binding site" evidence="6">
    <location>
        <position position="98"/>
    </location>
    <ligand>
        <name>[4Fe-4S] cluster</name>
        <dbReference type="ChEBI" id="CHEBI:49883"/>
        <note>4Fe-4S-S-AdoMet</note>
    </ligand>
</feature>
<dbReference type="GO" id="GO:0046872">
    <property type="term" value="F:metal ion binding"/>
    <property type="evidence" value="ECO:0007669"/>
    <property type="project" value="UniProtKB-KW"/>
</dbReference>
<evidence type="ECO:0000256" key="2">
    <source>
        <dbReference type="ARBA" id="ARBA00022691"/>
    </source>
</evidence>
<evidence type="ECO:0000256" key="1">
    <source>
        <dbReference type="ARBA" id="ARBA00022485"/>
    </source>
</evidence>
<comment type="caution">
    <text evidence="8">The sequence shown here is derived from an EMBL/GenBank/DDBJ whole genome shotgun (WGS) entry which is preliminary data.</text>
</comment>
<dbReference type="SUPFAM" id="SSF102114">
    <property type="entry name" value="Radical SAM enzymes"/>
    <property type="match status" value="1"/>
</dbReference>
<dbReference type="InterPro" id="IPR034457">
    <property type="entry name" value="Organic_radical-activating"/>
</dbReference>
<evidence type="ECO:0000256" key="3">
    <source>
        <dbReference type="ARBA" id="ARBA00022723"/>
    </source>
</evidence>
<dbReference type="InterPro" id="IPR058240">
    <property type="entry name" value="rSAM_sf"/>
</dbReference>
<keyword evidence="3 6" id="KW-0479">Metal-binding</keyword>
<keyword evidence="2 6" id="KW-0949">S-adenosyl-L-methionine</keyword>
<evidence type="ECO:0000313" key="9">
    <source>
        <dbReference type="Proteomes" id="UP000266287"/>
    </source>
</evidence>
<gene>
    <name evidence="8" type="primary">amrS</name>
    <name evidence="8" type="ORF">B9J77_01830</name>
</gene>
<dbReference type="PIRSF" id="PIRSF004869">
    <property type="entry name" value="PflX_prd"/>
    <property type="match status" value="1"/>
</dbReference>
<name>A0A399FWH8_UNCN2</name>
<evidence type="ECO:0000313" key="8">
    <source>
        <dbReference type="EMBL" id="RII00778.1"/>
    </source>
</evidence>
<dbReference type="InterPro" id="IPR027596">
    <property type="entry name" value="AmmeMemoSam_rS"/>
</dbReference>
<evidence type="ECO:0000256" key="5">
    <source>
        <dbReference type="ARBA" id="ARBA00023014"/>
    </source>
</evidence>
<dbReference type="AlphaFoldDB" id="A0A399FWH8"/>
<dbReference type="InterPro" id="IPR016431">
    <property type="entry name" value="Pyrv-formate_lyase-activ_prd"/>
</dbReference>
<dbReference type="NCBIfam" id="TIGR04337">
    <property type="entry name" value="AmmeMemoSam_rS"/>
    <property type="match status" value="1"/>
</dbReference>
<dbReference type="SFLD" id="SFLDG01101">
    <property type="entry name" value="Uncharacterised_Radical_SAM_Su"/>
    <property type="match status" value="1"/>
</dbReference>
<dbReference type="Gene3D" id="3.20.20.70">
    <property type="entry name" value="Aldolase class I"/>
    <property type="match status" value="1"/>
</dbReference>
<reference evidence="8 9" key="1">
    <citation type="submission" date="2018-08" db="EMBL/GenBank/DDBJ databases">
        <title>Draft genome of candidate division NPL-UPA2 bacterium Unc8 that adapted to ultra-basic serpentinizing groundwater.</title>
        <authorList>
            <person name="Ishii S."/>
            <person name="Suzuki S."/>
            <person name="Nealson K.H."/>
        </authorList>
    </citation>
    <scope>NUCLEOTIDE SEQUENCE [LARGE SCALE GENOMIC DNA]</scope>
    <source>
        <strain evidence="8">Unc8</strain>
    </source>
</reference>